<organism evidence="2 3">
    <name type="scientific">Mediterraneibacter gnavus</name>
    <name type="common">Ruminococcus gnavus</name>
    <dbReference type="NCBI Taxonomy" id="33038"/>
    <lineage>
        <taxon>Bacteria</taxon>
        <taxon>Bacillati</taxon>
        <taxon>Bacillota</taxon>
        <taxon>Clostridia</taxon>
        <taxon>Lachnospirales</taxon>
        <taxon>Lachnospiraceae</taxon>
        <taxon>Mediterraneibacter</taxon>
    </lineage>
</organism>
<dbReference type="AlphaFoldDB" id="A0A414UYF5"/>
<evidence type="ECO:0000256" key="1">
    <source>
        <dbReference type="SAM" id="Coils"/>
    </source>
</evidence>
<evidence type="ECO:0000313" key="3">
    <source>
        <dbReference type="Proteomes" id="UP000283981"/>
    </source>
</evidence>
<name>A0A414UYF5_MEDGN</name>
<reference evidence="2 3" key="1">
    <citation type="submission" date="2018-08" db="EMBL/GenBank/DDBJ databases">
        <title>A genome reference for cultivated species of the human gut microbiota.</title>
        <authorList>
            <person name="Zou Y."/>
            <person name="Xue W."/>
            <person name="Luo G."/>
        </authorList>
    </citation>
    <scope>NUCLEOTIDE SEQUENCE [LARGE SCALE GENOMIC DNA]</scope>
    <source>
        <strain evidence="2 3">AM21-18</strain>
    </source>
</reference>
<keyword evidence="1" id="KW-0175">Coiled coil</keyword>
<gene>
    <name evidence="2" type="ORF">DW243_04265</name>
</gene>
<accession>A0A414UYF5</accession>
<feature type="coiled-coil region" evidence="1">
    <location>
        <begin position="238"/>
        <end position="265"/>
    </location>
</feature>
<dbReference type="Proteomes" id="UP000283981">
    <property type="component" value="Unassembled WGS sequence"/>
</dbReference>
<evidence type="ECO:0000313" key="2">
    <source>
        <dbReference type="EMBL" id="RHG87327.1"/>
    </source>
</evidence>
<dbReference type="EMBL" id="QRIS01000005">
    <property type="protein sequence ID" value="RHG87327.1"/>
    <property type="molecule type" value="Genomic_DNA"/>
</dbReference>
<comment type="caution">
    <text evidence="2">The sequence shown here is derived from an EMBL/GenBank/DDBJ whole genome shotgun (WGS) entry which is preliminary data.</text>
</comment>
<dbReference type="RefSeq" id="WP_118207880.1">
    <property type="nucleotide sequence ID" value="NZ_QRIP01000008.1"/>
</dbReference>
<sequence length="268" mass="31475">MTQSNIPQYHHSYSEDENLSIYKYLKSATNKNLVENIFILCQSYPEEHQKNIIEAFLQFGKEIADREYLNNCYNELLRCVNAWKKYKYSLETYPSIMKIREAYRLYKEEPGKLPEGSLLFDSFMAKYEKTVCAGYAYSTVQQFLISEDKKRGIKRPKRPKDFYHSLQEIAVKQYLPKEALALLKKSELEDIIITLLECADAPELQNRPSVIISFLTSKYRFPSHKKSAKLFTSTTKGTLDLKDNCDRLLKELKQLQKETTQLEEEQNI</sequence>
<proteinExistence type="predicted"/>
<protein>
    <submittedName>
        <fullName evidence="2">Uncharacterized protein</fullName>
    </submittedName>
</protein>